<feature type="region of interest" description="Disordered" evidence="3">
    <location>
        <begin position="103"/>
        <end position="195"/>
    </location>
</feature>
<sequence length="335" mass="34729">MTAAFELTAFATCAFVAVAGALGMTTTMSMFRSGIFLMASFIGVAGLFILLSADLIGLLQVMMYIGGFLVMILFMVLVMHDPGGAMMAGMDLAPLERWSSLGLVPRRPPEAGPDGHRHGEAGDRTAATGHGKGHSGTHPPRPGGEARGDHAEAHDGAAKAMPHEAQGGHGERAAHPHGQAAHGHDHAPGGGHGGMDMGGMDMSMVTPVRPVAAWLALGVGAVLVGMLVLRPAWPVMPDAVPDADSARRVGHLLMEKYMVAFEGAGFLILIGIFGAVLLARPSTYPDDASRAAKVAVDAEPEPIRNDRLAPRATLNGVAEPAPDHGAHRRHGGHIG</sequence>
<keyword evidence="2" id="KW-1133">Transmembrane helix</keyword>
<keyword evidence="4" id="KW-0830">Ubiquinone</keyword>
<evidence type="ECO:0000313" key="5">
    <source>
        <dbReference type="Proteomes" id="UP000218288"/>
    </source>
</evidence>
<feature type="transmembrane region" description="Helical" evidence="2">
    <location>
        <begin position="257"/>
        <end position="279"/>
    </location>
</feature>
<name>A0A160PGJ7_9HYPH</name>
<feature type="compositionally biased region" description="Basic and acidic residues" evidence="3">
    <location>
        <begin position="107"/>
        <end position="123"/>
    </location>
</feature>
<dbReference type="RefSeq" id="WP_096485527.1">
    <property type="nucleotide sequence ID" value="NZ_AP014809.1"/>
</dbReference>
<feature type="transmembrane region" description="Helical" evidence="2">
    <location>
        <begin position="33"/>
        <end position="51"/>
    </location>
</feature>
<organism evidence="4 5">
    <name type="scientific">Methylorubrum populi</name>
    <dbReference type="NCBI Taxonomy" id="223967"/>
    <lineage>
        <taxon>Bacteria</taxon>
        <taxon>Pseudomonadati</taxon>
        <taxon>Pseudomonadota</taxon>
        <taxon>Alphaproteobacteria</taxon>
        <taxon>Hyphomicrobiales</taxon>
        <taxon>Methylobacteriaceae</taxon>
        <taxon>Methylorubrum</taxon>
    </lineage>
</organism>
<feature type="transmembrane region" description="Helical" evidence="2">
    <location>
        <begin position="58"/>
        <end position="80"/>
    </location>
</feature>
<keyword evidence="2" id="KW-0812">Transmembrane</keyword>
<evidence type="ECO:0000256" key="3">
    <source>
        <dbReference type="SAM" id="MobiDB-lite"/>
    </source>
</evidence>
<dbReference type="PANTHER" id="PTHR33269:SF17">
    <property type="entry name" value="NADH-UBIQUINONE OXIDOREDUCTASE CHAIN 6"/>
    <property type="match status" value="1"/>
</dbReference>
<dbReference type="OrthoDB" id="9814997at2"/>
<keyword evidence="2" id="KW-0520">NAD</keyword>
<reference evidence="4 5" key="1">
    <citation type="journal article" date="2016" name="Genome Announc.">
        <title>Complete Genome Sequence of Methylobacterium populi P-1M, Isolated from Pink-Pigmented Household Biofilm.</title>
        <authorList>
            <person name="Morohoshi T."/>
            <person name="Ikeda T."/>
        </authorList>
    </citation>
    <scope>NUCLEOTIDE SEQUENCE [LARGE SCALE GENOMIC DNA]</scope>
    <source>
        <strain evidence="4 5">P-1M</strain>
    </source>
</reference>
<evidence type="ECO:0000256" key="2">
    <source>
        <dbReference type="RuleBase" id="RU004429"/>
    </source>
</evidence>
<keyword evidence="2" id="KW-0472">Membrane</keyword>
<comment type="similarity">
    <text evidence="1 2">Belongs to the complex I subunit 6 family.</text>
</comment>
<dbReference type="InterPro" id="IPR001457">
    <property type="entry name" value="NADH_UbQ/plastoQ_OxRdtase_su6"/>
</dbReference>
<protein>
    <recommendedName>
        <fullName evidence="2">NADH-quinone oxidoreductase subunit J</fullName>
        <ecNumber evidence="2">7.1.1.-</ecNumber>
    </recommendedName>
</protein>
<evidence type="ECO:0000313" key="4">
    <source>
        <dbReference type="EMBL" id="BAU91403.1"/>
    </source>
</evidence>
<dbReference type="Proteomes" id="UP000218288">
    <property type="component" value="Chromosome"/>
</dbReference>
<feature type="compositionally biased region" description="Basic residues" evidence="3">
    <location>
        <begin position="326"/>
        <end position="335"/>
    </location>
</feature>
<dbReference type="EC" id="7.1.1.-" evidence="2"/>
<dbReference type="GO" id="GO:0048038">
    <property type="term" value="F:quinone binding"/>
    <property type="evidence" value="ECO:0007669"/>
    <property type="project" value="UniProtKB-UniRule"/>
</dbReference>
<dbReference type="InterPro" id="IPR042106">
    <property type="entry name" value="Nuo/plastoQ_OxRdtase_6_NuoJ"/>
</dbReference>
<dbReference type="Gene3D" id="1.20.120.1200">
    <property type="entry name" value="NADH-ubiquinone/plastoquinone oxidoreductase chain 6, subunit NuoJ"/>
    <property type="match status" value="2"/>
</dbReference>
<accession>A0A160PGJ7</accession>
<feature type="transmembrane region" description="Helical" evidence="2">
    <location>
        <begin position="211"/>
        <end position="229"/>
    </location>
</feature>
<dbReference type="AlphaFoldDB" id="A0A160PGJ7"/>
<keyword evidence="2" id="KW-1003">Cell membrane</keyword>
<gene>
    <name evidence="4" type="ORF">MPPM_2798</name>
</gene>
<evidence type="ECO:0000256" key="1">
    <source>
        <dbReference type="ARBA" id="ARBA00005698"/>
    </source>
</evidence>
<dbReference type="EMBL" id="AP014809">
    <property type="protein sequence ID" value="BAU91403.1"/>
    <property type="molecule type" value="Genomic_DNA"/>
</dbReference>
<dbReference type="Pfam" id="PF00499">
    <property type="entry name" value="Oxidored_q3"/>
    <property type="match status" value="1"/>
</dbReference>
<keyword evidence="2" id="KW-0874">Quinone</keyword>
<dbReference type="GO" id="GO:0008137">
    <property type="term" value="F:NADH dehydrogenase (ubiquinone) activity"/>
    <property type="evidence" value="ECO:0007669"/>
    <property type="project" value="UniProtKB-UniRule"/>
</dbReference>
<comment type="catalytic activity">
    <reaction evidence="2">
        <text>a quinone + NADH + 5 H(+)(in) = a quinol + NAD(+) + 4 H(+)(out)</text>
        <dbReference type="Rhea" id="RHEA:57888"/>
        <dbReference type="ChEBI" id="CHEBI:15378"/>
        <dbReference type="ChEBI" id="CHEBI:24646"/>
        <dbReference type="ChEBI" id="CHEBI:57540"/>
        <dbReference type="ChEBI" id="CHEBI:57945"/>
        <dbReference type="ChEBI" id="CHEBI:132124"/>
    </reaction>
</comment>
<dbReference type="GO" id="GO:0005886">
    <property type="term" value="C:plasma membrane"/>
    <property type="evidence" value="ECO:0007669"/>
    <property type="project" value="UniProtKB-SubCell"/>
</dbReference>
<feature type="compositionally biased region" description="Basic and acidic residues" evidence="3">
    <location>
        <begin position="144"/>
        <end position="157"/>
    </location>
</feature>
<comment type="subcellular location">
    <subcellularLocation>
        <location evidence="2">Cell membrane</location>
        <topology evidence="2">Multi-pass membrane protein</topology>
    </subcellularLocation>
</comment>
<proteinExistence type="inferred from homology"/>
<feature type="region of interest" description="Disordered" evidence="3">
    <location>
        <begin position="307"/>
        <end position="335"/>
    </location>
</feature>
<dbReference type="PANTHER" id="PTHR33269">
    <property type="entry name" value="NADH-UBIQUINONE OXIDOREDUCTASE CHAIN 6"/>
    <property type="match status" value="1"/>
</dbReference>
<comment type="function">
    <text evidence="2">NDH-1 shuttles electrons from NADH, via FMN and iron-sulfur (Fe-S) centers, to quinones in the respiratory chain. Couples the redox reaction to proton translocation (for every two electrons transferred, four hydrogen ions are translocated across the cytoplasmic membrane), and thus conserves the redox energy in a proton gradient.</text>
</comment>
<comment type="caution">
    <text evidence="2">Lacks conserved residue(s) required for the propagation of feature annotation.</text>
</comment>